<dbReference type="AlphaFoldDB" id="A0A0M0JDG4"/>
<reference evidence="3" key="1">
    <citation type="journal article" date="2015" name="PLoS Genet.">
        <title>Genome Sequence and Transcriptome Analyses of Chrysochromulina tobin: Metabolic Tools for Enhanced Algal Fitness in the Prominent Order Prymnesiales (Haptophyceae).</title>
        <authorList>
            <person name="Hovde B.T."/>
            <person name="Deodato C.R."/>
            <person name="Hunsperger H.M."/>
            <person name="Ryken S.A."/>
            <person name="Yost W."/>
            <person name="Jha R.K."/>
            <person name="Patterson J."/>
            <person name="Monnat R.J. Jr."/>
            <person name="Barlow S.B."/>
            <person name="Starkenburg S.R."/>
            <person name="Cattolico R.A."/>
        </authorList>
    </citation>
    <scope>NUCLEOTIDE SEQUENCE</scope>
    <source>
        <strain evidence="3">CCMP291</strain>
    </source>
</reference>
<protein>
    <submittedName>
        <fullName evidence="2">Uncharacterized protein</fullName>
    </submittedName>
</protein>
<dbReference type="EMBL" id="JWZX01003096">
    <property type="protein sequence ID" value="KOO24407.1"/>
    <property type="molecule type" value="Genomic_DNA"/>
</dbReference>
<sequence length="383" mass="42577">MPRQTRNLETRHERYLAASRAPRFRSLSSGYMVILFSCAGFRIILVALGRLCPLNLVKLPARLQLELNLPASLRLNVLLELDERDVAVTVRVERVEHGFVDLHLGAITLGQAHRAEGALELPHGELAIAVGVKALEDIRHVVLLVAGHRRVPRRLVELPTGLEGELDLAARLRLQVLIELLHAHVAIAVRVERLEHFLVHLHLRAIALGQAQGTEGARNLVDVELAVTVGVELRKDLFHVPLLVALYGRIPLLLVELPAHFDLLFDLCPQLVVHVGVDLLHVHVAVLVCTKRLERCLVHVRIPALALLEADRTEGTRKLIDVELAIAVGVKLRKECRHAVLALLALPSKHDPLLQGMVLHLDRFAIARARGRSARATTHPRRC</sequence>
<evidence type="ECO:0000313" key="3">
    <source>
        <dbReference type="Proteomes" id="UP000037460"/>
    </source>
</evidence>
<evidence type="ECO:0000256" key="1">
    <source>
        <dbReference type="SAM" id="Phobius"/>
    </source>
</evidence>
<organism evidence="2 3">
    <name type="scientific">Chrysochromulina tobinii</name>
    <dbReference type="NCBI Taxonomy" id="1460289"/>
    <lineage>
        <taxon>Eukaryota</taxon>
        <taxon>Haptista</taxon>
        <taxon>Haptophyta</taxon>
        <taxon>Prymnesiophyceae</taxon>
        <taxon>Prymnesiales</taxon>
        <taxon>Chrysochromulinaceae</taxon>
        <taxon>Chrysochromulina</taxon>
    </lineage>
</organism>
<keyword evidence="1" id="KW-0472">Membrane</keyword>
<keyword evidence="1" id="KW-1133">Transmembrane helix</keyword>
<feature type="transmembrane region" description="Helical" evidence="1">
    <location>
        <begin position="30"/>
        <end position="49"/>
    </location>
</feature>
<gene>
    <name evidence="2" type="ORF">Ctob_004362</name>
</gene>
<keyword evidence="3" id="KW-1185">Reference proteome</keyword>
<feature type="non-terminal residue" evidence="2">
    <location>
        <position position="383"/>
    </location>
</feature>
<name>A0A0M0JDG4_9EUKA</name>
<dbReference type="Proteomes" id="UP000037460">
    <property type="component" value="Unassembled WGS sequence"/>
</dbReference>
<comment type="caution">
    <text evidence="2">The sequence shown here is derived from an EMBL/GenBank/DDBJ whole genome shotgun (WGS) entry which is preliminary data.</text>
</comment>
<evidence type="ECO:0000313" key="2">
    <source>
        <dbReference type="EMBL" id="KOO24407.1"/>
    </source>
</evidence>
<accession>A0A0M0JDG4</accession>
<keyword evidence="1" id="KW-0812">Transmembrane</keyword>
<proteinExistence type="predicted"/>